<dbReference type="InterPro" id="IPR027417">
    <property type="entry name" value="P-loop_NTPase"/>
</dbReference>
<comment type="pathway">
    <text evidence="3">tRNA modification; 5-methoxycarbonylmethyl-2-thiouridine-tRNA biosynthesis.</text>
</comment>
<dbReference type="Proteomes" id="UP000298493">
    <property type="component" value="Unassembled WGS sequence"/>
</dbReference>
<evidence type="ECO:0000313" key="11">
    <source>
        <dbReference type="Proteomes" id="UP000298493"/>
    </source>
</evidence>
<keyword evidence="6" id="KW-0963">Cytoplasm</keyword>
<comment type="subcellular location">
    <subcellularLocation>
        <location evidence="2">Cytoplasm</location>
    </subcellularLocation>
    <subcellularLocation>
        <location evidence="1">Nucleus</location>
    </subcellularLocation>
</comment>
<dbReference type="Pfam" id="PF05625">
    <property type="entry name" value="PAXNEB"/>
    <property type="match status" value="1"/>
</dbReference>
<evidence type="ECO:0000256" key="6">
    <source>
        <dbReference type="ARBA" id="ARBA00022490"/>
    </source>
</evidence>
<evidence type="ECO:0000256" key="7">
    <source>
        <dbReference type="ARBA" id="ARBA00022694"/>
    </source>
</evidence>
<dbReference type="EMBL" id="SNSC02000003">
    <property type="protein sequence ID" value="TID25695.1"/>
    <property type="molecule type" value="Genomic_DNA"/>
</dbReference>
<feature type="compositionally biased region" description="Polar residues" evidence="9">
    <location>
        <begin position="9"/>
        <end position="18"/>
    </location>
</feature>
<sequence>MSFRKRNTALAQSGVPNTPNAPKPTPLPGIRPSPISGTQITSTGTASLDRLLAVGGLALGSSLLIEEEGTTDFSSSLLRCFAAEGVLQGHAVFAVAPEGSMILPGEVEEKGSRGKSKEAEEKMKIAWRYERLGAFEGRERGIPQRQPGALPTDDSDSSATETTVFCHAFDLTKRLSIPSTSIPLIYLSPAQTLSETSPFNRILVELTTYLTSNPQTPTRLLIPSLLSPLFYSPSSSQPHHLLSFIHALRSLLRTIPTLTIMISWPLALYPRTLPLVRWVETLLDGAILLQPFPHAYSIDSEPTAPTSGGDAKDDEKMQGLLKVLKAPVLSERGAGVGGLGVGNGEDMAFAVGRKRFIIRPFHLPPVEGEEETVTTTEEKKKAKDLEF</sequence>
<gene>
    <name evidence="10" type="ORF">E6O75_ATG03558</name>
</gene>
<keyword evidence="11" id="KW-1185">Reference proteome</keyword>
<feature type="region of interest" description="Disordered" evidence="9">
    <location>
        <begin position="1"/>
        <end position="39"/>
    </location>
</feature>
<dbReference type="GO" id="GO:0008023">
    <property type="term" value="C:transcription elongation factor complex"/>
    <property type="evidence" value="ECO:0007669"/>
    <property type="project" value="TreeGrafter"/>
</dbReference>
<name>A0A4Z1PAM1_9PEZI</name>
<evidence type="ECO:0000256" key="1">
    <source>
        <dbReference type="ARBA" id="ARBA00004123"/>
    </source>
</evidence>
<dbReference type="STRING" id="86259.A0A4Z1PAM1"/>
<feature type="compositionally biased region" description="Pro residues" evidence="9">
    <location>
        <begin position="19"/>
        <end position="31"/>
    </location>
</feature>
<evidence type="ECO:0000256" key="2">
    <source>
        <dbReference type="ARBA" id="ARBA00004496"/>
    </source>
</evidence>
<dbReference type="GO" id="GO:0005737">
    <property type="term" value="C:cytoplasm"/>
    <property type="evidence" value="ECO:0007669"/>
    <property type="project" value="UniProtKB-SubCell"/>
</dbReference>
<dbReference type="GO" id="GO:0033588">
    <property type="term" value="C:elongator holoenzyme complex"/>
    <property type="evidence" value="ECO:0007669"/>
    <property type="project" value="InterPro"/>
</dbReference>
<comment type="caution">
    <text evidence="10">The sequence shown here is derived from an EMBL/GenBank/DDBJ whole genome shotgun (WGS) entry which is preliminary data.</text>
</comment>
<dbReference type="PANTHER" id="PTHR12896:SF1">
    <property type="entry name" value="ELONGATOR COMPLEX PROTEIN 4"/>
    <property type="match status" value="1"/>
</dbReference>
<feature type="region of interest" description="Disordered" evidence="9">
    <location>
        <begin position="138"/>
        <end position="158"/>
    </location>
</feature>
<dbReference type="InterPro" id="IPR008728">
    <property type="entry name" value="Elongator_complex_protein_4"/>
</dbReference>
<dbReference type="CDD" id="cd19494">
    <property type="entry name" value="Elp4"/>
    <property type="match status" value="1"/>
</dbReference>
<comment type="similarity">
    <text evidence="4">Belongs to the ELP4 family.</text>
</comment>
<feature type="compositionally biased region" description="Basic and acidic residues" evidence="9">
    <location>
        <begin position="376"/>
        <end position="387"/>
    </location>
</feature>
<dbReference type="GO" id="GO:0002098">
    <property type="term" value="P:tRNA wobble uridine modification"/>
    <property type="evidence" value="ECO:0007669"/>
    <property type="project" value="InterPro"/>
</dbReference>
<dbReference type="AlphaFoldDB" id="A0A4Z1PAM1"/>
<evidence type="ECO:0000256" key="8">
    <source>
        <dbReference type="ARBA" id="ARBA00023242"/>
    </source>
</evidence>
<dbReference type="PANTHER" id="PTHR12896">
    <property type="entry name" value="PAX6 NEIGHBOR PROTEIN PAXNEB"/>
    <property type="match status" value="1"/>
</dbReference>
<proteinExistence type="inferred from homology"/>
<evidence type="ECO:0000313" key="10">
    <source>
        <dbReference type="EMBL" id="TID25695.1"/>
    </source>
</evidence>
<protein>
    <recommendedName>
        <fullName evidence="5">Elongator complex protein 4</fullName>
    </recommendedName>
</protein>
<evidence type="ECO:0000256" key="4">
    <source>
        <dbReference type="ARBA" id="ARBA00007573"/>
    </source>
</evidence>
<dbReference type="UniPathway" id="UPA00988"/>
<evidence type="ECO:0000256" key="9">
    <source>
        <dbReference type="SAM" id="MobiDB-lite"/>
    </source>
</evidence>
<dbReference type="Gene3D" id="3.40.50.300">
    <property type="entry name" value="P-loop containing nucleotide triphosphate hydrolases"/>
    <property type="match status" value="1"/>
</dbReference>
<keyword evidence="8" id="KW-0539">Nucleus</keyword>
<reference evidence="10 11" key="1">
    <citation type="submission" date="2019-04" db="EMBL/GenBank/DDBJ databases">
        <title>High contiguity whole genome sequence and gene annotation resource for two Venturia nashicola isolates.</title>
        <authorList>
            <person name="Prokchorchik M."/>
            <person name="Won K."/>
            <person name="Lee Y."/>
            <person name="Choi E.D."/>
            <person name="Segonzac C."/>
            <person name="Sohn K.H."/>
        </authorList>
    </citation>
    <scope>NUCLEOTIDE SEQUENCE [LARGE SCALE GENOMIC DNA]</scope>
    <source>
        <strain evidence="10 11">PRI2</strain>
    </source>
</reference>
<evidence type="ECO:0000256" key="3">
    <source>
        <dbReference type="ARBA" id="ARBA00005043"/>
    </source>
</evidence>
<accession>A0A4Z1PAM1</accession>
<keyword evidence="7" id="KW-0819">tRNA processing</keyword>
<organism evidence="10 11">
    <name type="scientific">Venturia nashicola</name>
    <dbReference type="NCBI Taxonomy" id="86259"/>
    <lineage>
        <taxon>Eukaryota</taxon>
        <taxon>Fungi</taxon>
        <taxon>Dikarya</taxon>
        <taxon>Ascomycota</taxon>
        <taxon>Pezizomycotina</taxon>
        <taxon>Dothideomycetes</taxon>
        <taxon>Pleosporomycetidae</taxon>
        <taxon>Venturiales</taxon>
        <taxon>Venturiaceae</taxon>
        <taxon>Venturia</taxon>
    </lineage>
</organism>
<feature type="region of interest" description="Disordered" evidence="9">
    <location>
        <begin position="367"/>
        <end position="387"/>
    </location>
</feature>
<evidence type="ECO:0000256" key="5">
    <source>
        <dbReference type="ARBA" id="ARBA00020265"/>
    </source>
</evidence>